<reference evidence="1 2" key="1">
    <citation type="journal article" date="2019" name="Sci. Rep.">
        <title>Orb-weaving spider Araneus ventricosus genome elucidates the spidroin gene catalogue.</title>
        <authorList>
            <person name="Kono N."/>
            <person name="Nakamura H."/>
            <person name="Ohtoshi R."/>
            <person name="Moran D.A.P."/>
            <person name="Shinohara A."/>
            <person name="Yoshida Y."/>
            <person name="Fujiwara M."/>
            <person name="Mori M."/>
            <person name="Tomita M."/>
            <person name="Arakawa K."/>
        </authorList>
    </citation>
    <scope>NUCLEOTIDE SEQUENCE [LARGE SCALE GENOMIC DNA]</scope>
</reference>
<evidence type="ECO:0000313" key="2">
    <source>
        <dbReference type="Proteomes" id="UP000499080"/>
    </source>
</evidence>
<protein>
    <submittedName>
        <fullName evidence="1">Uncharacterized protein</fullName>
    </submittedName>
</protein>
<sequence length="145" mass="16200">MINPLHATVVVAPHTIYLGRSFTGRSTQTSNPSPTGSLIPTPSTFSSAYKSPTYLRFPLVRKNLPPLPHVSTPVAFQHLWPFSPNGFQVKLDFQTFDHTTLSSDFHIDDWFWCGATEFLRRGAIVNAQLNGLGSNYLHSDKQDVQ</sequence>
<accession>A0A4Y2KUD4</accession>
<dbReference type="AlphaFoldDB" id="A0A4Y2KUD4"/>
<dbReference type="Proteomes" id="UP000499080">
    <property type="component" value="Unassembled WGS sequence"/>
</dbReference>
<name>A0A4Y2KUD4_ARAVE</name>
<keyword evidence="2" id="KW-1185">Reference proteome</keyword>
<dbReference type="EMBL" id="BGPR01004929">
    <property type="protein sequence ID" value="GBN04976.1"/>
    <property type="molecule type" value="Genomic_DNA"/>
</dbReference>
<gene>
    <name evidence="1" type="ORF">AVEN_115481_1</name>
</gene>
<comment type="caution">
    <text evidence="1">The sequence shown here is derived from an EMBL/GenBank/DDBJ whole genome shotgun (WGS) entry which is preliminary data.</text>
</comment>
<proteinExistence type="predicted"/>
<evidence type="ECO:0000313" key="1">
    <source>
        <dbReference type="EMBL" id="GBN04976.1"/>
    </source>
</evidence>
<organism evidence="1 2">
    <name type="scientific">Araneus ventricosus</name>
    <name type="common">Orbweaver spider</name>
    <name type="synonym">Epeira ventricosa</name>
    <dbReference type="NCBI Taxonomy" id="182803"/>
    <lineage>
        <taxon>Eukaryota</taxon>
        <taxon>Metazoa</taxon>
        <taxon>Ecdysozoa</taxon>
        <taxon>Arthropoda</taxon>
        <taxon>Chelicerata</taxon>
        <taxon>Arachnida</taxon>
        <taxon>Araneae</taxon>
        <taxon>Araneomorphae</taxon>
        <taxon>Entelegynae</taxon>
        <taxon>Araneoidea</taxon>
        <taxon>Araneidae</taxon>
        <taxon>Araneus</taxon>
    </lineage>
</organism>